<protein>
    <recommendedName>
        <fullName evidence="5">Exodeoxyribonuclease 7 large subunit</fullName>
        <ecNumber evidence="5">3.1.11.6</ecNumber>
    </recommendedName>
    <alternativeName>
        <fullName evidence="5">Exodeoxyribonuclease VII large subunit</fullName>
        <shortName evidence="5">Exonuclease VII large subunit</shortName>
    </alternativeName>
</protein>
<keyword evidence="2 5" id="KW-0540">Nuclease</keyword>
<evidence type="ECO:0000313" key="9">
    <source>
        <dbReference type="EMBL" id="GBL47542.1"/>
    </source>
</evidence>
<evidence type="ECO:0000313" key="10">
    <source>
        <dbReference type="Proteomes" id="UP000286806"/>
    </source>
</evidence>
<name>A0A401JHU4_9PROT</name>
<dbReference type="InterPro" id="IPR003753">
    <property type="entry name" value="Exonuc_VII_L"/>
</dbReference>
<comment type="similarity">
    <text evidence="5 6">Belongs to the XseA family.</text>
</comment>
<keyword evidence="3 5" id="KW-0378">Hydrolase</keyword>
<keyword evidence="10" id="KW-1185">Reference proteome</keyword>
<dbReference type="Proteomes" id="UP000286806">
    <property type="component" value="Unassembled WGS sequence"/>
</dbReference>
<comment type="function">
    <text evidence="5">Bidirectionally degrades single-stranded DNA into large acid-insoluble oligonucleotides, which are then degraded further into small acid-soluble oligonucleotides.</text>
</comment>
<evidence type="ECO:0000256" key="3">
    <source>
        <dbReference type="ARBA" id="ARBA00022801"/>
    </source>
</evidence>
<dbReference type="GO" id="GO:0003676">
    <property type="term" value="F:nucleic acid binding"/>
    <property type="evidence" value="ECO:0007669"/>
    <property type="project" value="InterPro"/>
</dbReference>
<keyword evidence="4 5" id="KW-0269">Exonuclease</keyword>
<evidence type="ECO:0000256" key="4">
    <source>
        <dbReference type="ARBA" id="ARBA00022839"/>
    </source>
</evidence>
<dbReference type="GO" id="GO:0009318">
    <property type="term" value="C:exodeoxyribonuclease VII complex"/>
    <property type="evidence" value="ECO:0007669"/>
    <property type="project" value="UniProtKB-UniRule"/>
</dbReference>
<dbReference type="HAMAP" id="MF_00378">
    <property type="entry name" value="Exonuc_7_L"/>
    <property type="match status" value="1"/>
</dbReference>
<proteinExistence type="inferred from homology"/>
<accession>A0A401JHU4</accession>
<dbReference type="AlphaFoldDB" id="A0A401JHU4"/>
<dbReference type="InterPro" id="IPR025824">
    <property type="entry name" value="OB-fold_nuc-bd_dom"/>
</dbReference>
<comment type="subunit">
    <text evidence="5">Heterooligomer composed of large and small subunits.</text>
</comment>
<gene>
    <name evidence="5" type="primary">xseA</name>
    <name evidence="9" type="ORF">SFMTTN_3383</name>
</gene>
<dbReference type="Pfam" id="PF02601">
    <property type="entry name" value="Exonuc_VII_L"/>
    <property type="match status" value="1"/>
</dbReference>
<feature type="domain" description="Exonuclease VII large subunit C-terminal" evidence="7">
    <location>
        <begin position="139"/>
        <end position="449"/>
    </location>
</feature>
<comment type="caution">
    <text evidence="9">The sequence shown here is derived from an EMBL/GenBank/DDBJ whole genome shotgun (WGS) entry which is preliminary data.</text>
</comment>
<dbReference type="PANTHER" id="PTHR30008">
    <property type="entry name" value="EXODEOXYRIBONUCLEASE 7 LARGE SUBUNIT"/>
    <property type="match status" value="1"/>
</dbReference>
<evidence type="ECO:0000259" key="8">
    <source>
        <dbReference type="Pfam" id="PF13742"/>
    </source>
</evidence>
<keyword evidence="1 5" id="KW-0963">Cytoplasm</keyword>
<comment type="catalytic activity">
    <reaction evidence="5 6">
        <text>Exonucleolytic cleavage in either 5'- to 3'- or 3'- to 5'-direction to yield nucleoside 5'-phosphates.</text>
        <dbReference type="EC" id="3.1.11.6"/>
    </reaction>
</comment>
<sequence length="456" mass="51153">MTVEELLDKNMITPLLSPLTPPLSVSALNRLAREMLEQTLPLTWVAGEISNLTRATSGHWYFSLKDASAQVRCVMFRGRNQFIDWRPENGMQVEVRATPTLYEARGEFQLQVDTLRRAGLGALFEAFEQLKGKLEREGLFESARKRSLPRFPQCIGIVTSLQAAALRDVLTTLKRRMPGLPIVLYPTPVQGADAAPQIVAALQSAYRRAECDVVILCRGGGSIEDLWPFNEEMVARTIVSSPIPIVCGIGHETDFTIADFAADLRAPTPTAAAELVSPNRTDLIHKLVLHQTRLLRQARHQLDTLSQHLDYLARRLIHPGRRLEARQAALGNLNQRLHQAMATAQERRNWHHRALARRLQQARPNFSTWQAILATQAAGLIRAMHQHLTHTRQNTARLVSHLSHLNPEAVLQRGYSIVLNEHGVIVHDSDQIRIEESLNIRLASGSARVRVTDKST</sequence>
<dbReference type="EC" id="3.1.11.6" evidence="5"/>
<dbReference type="CDD" id="cd04489">
    <property type="entry name" value="ExoVII_LU_OBF"/>
    <property type="match status" value="1"/>
</dbReference>
<organism evidence="9 10">
    <name type="scientific">Sulfuriferula multivorans</name>
    <dbReference type="NCBI Taxonomy" id="1559896"/>
    <lineage>
        <taxon>Bacteria</taxon>
        <taxon>Pseudomonadati</taxon>
        <taxon>Pseudomonadota</taxon>
        <taxon>Betaproteobacteria</taxon>
        <taxon>Nitrosomonadales</taxon>
        <taxon>Sulfuricellaceae</taxon>
        <taxon>Sulfuriferula</taxon>
    </lineage>
</organism>
<dbReference type="GO" id="GO:0005737">
    <property type="term" value="C:cytoplasm"/>
    <property type="evidence" value="ECO:0007669"/>
    <property type="project" value="UniProtKB-SubCell"/>
</dbReference>
<evidence type="ECO:0000256" key="6">
    <source>
        <dbReference type="RuleBase" id="RU004355"/>
    </source>
</evidence>
<feature type="domain" description="OB-fold nucleic acid binding" evidence="8">
    <location>
        <begin position="23"/>
        <end position="115"/>
    </location>
</feature>
<evidence type="ECO:0000256" key="2">
    <source>
        <dbReference type="ARBA" id="ARBA00022722"/>
    </source>
</evidence>
<comment type="subcellular location">
    <subcellularLocation>
        <location evidence="5 6">Cytoplasm</location>
    </subcellularLocation>
</comment>
<dbReference type="EMBL" id="BGOW01000046">
    <property type="protein sequence ID" value="GBL47542.1"/>
    <property type="molecule type" value="Genomic_DNA"/>
</dbReference>
<dbReference type="Pfam" id="PF13742">
    <property type="entry name" value="tRNA_anti_2"/>
    <property type="match status" value="1"/>
</dbReference>
<dbReference type="GO" id="GO:0006308">
    <property type="term" value="P:DNA catabolic process"/>
    <property type="evidence" value="ECO:0007669"/>
    <property type="project" value="UniProtKB-UniRule"/>
</dbReference>
<reference evidence="9 10" key="1">
    <citation type="journal article" date="2019" name="Front. Microbiol.">
        <title>Genomes of Neutrophilic Sulfur-Oxidizing Chemolithoautotrophs Representing 9 Proteobacterial Species From 8 Genera.</title>
        <authorList>
            <person name="Watanabe T."/>
            <person name="Kojima H."/>
            <person name="Umezawa K."/>
            <person name="Hori C."/>
            <person name="Takasuka T.E."/>
            <person name="Kato Y."/>
            <person name="Fukui M."/>
        </authorList>
    </citation>
    <scope>NUCLEOTIDE SEQUENCE [LARGE SCALE GENOMIC DNA]</scope>
    <source>
        <strain evidence="9 10">TTN</strain>
    </source>
</reference>
<dbReference type="GO" id="GO:0008855">
    <property type="term" value="F:exodeoxyribonuclease VII activity"/>
    <property type="evidence" value="ECO:0007669"/>
    <property type="project" value="UniProtKB-UniRule"/>
</dbReference>
<evidence type="ECO:0000259" key="7">
    <source>
        <dbReference type="Pfam" id="PF02601"/>
    </source>
</evidence>
<evidence type="ECO:0000256" key="1">
    <source>
        <dbReference type="ARBA" id="ARBA00022490"/>
    </source>
</evidence>
<dbReference type="PANTHER" id="PTHR30008:SF0">
    <property type="entry name" value="EXODEOXYRIBONUCLEASE 7 LARGE SUBUNIT"/>
    <property type="match status" value="1"/>
</dbReference>
<evidence type="ECO:0000256" key="5">
    <source>
        <dbReference type="HAMAP-Rule" id="MF_00378"/>
    </source>
</evidence>
<dbReference type="InterPro" id="IPR020579">
    <property type="entry name" value="Exonuc_VII_lsu_C"/>
</dbReference>
<dbReference type="NCBIfam" id="TIGR00237">
    <property type="entry name" value="xseA"/>
    <property type="match status" value="1"/>
</dbReference>